<dbReference type="Pfam" id="PF17936">
    <property type="entry name" value="Big_6"/>
    <property type="match status" value="1"/>
</dbReference>
<feature type="compositionally biased region" description="Low complexity" evidence="5">
    <location>
        <begin position="2047"/>
        <end position="2057"/>
    </location>
</feature>
<keyword evidence="6" id="KW-0472">Membrane</keyword>
<feature type="compositionally biased region" description="Polar residues" evidence="5">
    <location>
        <begin position="1153"/>
        <end position="1163"/>
    </location>
</feature>
<evidence type="ECO:0000259" key="10">
    <source>
        <dbReference type="Pfam" id="PF17936"/>
    </source>
</evidence>
<organism evidence="12 13">
    <name type="scientific">Dolosigranulum pigrum</name>
    <dbReference type="NCBI Taxonomy" id="29394"/>
    <lineage>
        <taxon>Bacteria</taxon>
        <taxon>Bacillati</taxon>
        <taxon>Bacillota</taxon>
        <taxon>Bacilli</taxon>
        <taxon>Lactobacillales</taxon>
        <taxon>Carnobacteriaceae</taxon>
        <taxon>Dolosigranulum</taxon>
    </lineage>
</organism>
<dbReference type="InterPro" id="IPR005877">
    <property type="entry name" value="YSIRK_signal_dom"/>
</dbReference>
<dbReference type="InterPro" id="IPR019931">
    <property type="entry name" value="LPXTG_anchor"/>
</dbReference>
<feature type="region of interest" description="Disordered" evidence="5">
    <location>
        <begin position="1820"/>
        <end position="1873"/>
    </location>
</feature>
<evidence type="ECO:0000259" key="8">
    <source>
        <dbReference type="Pfam" id="PF04650"/>
    </source>
</evidence>
<dbReference type="InterPro" id="IPR041498">
    <property type="entry name" value="Big_6"/>
</dbReference>
<feature type="compositionally biased region" description="Basic and acidic residues" evidence="5">
    <location>
        <begin position="854"/>
        <end position="872"/>
    </location>
</feature>
<evidence type="ECO:0000256" key="6">
    <source>
        <dbReference type="SAM" id="Phobius"/>
    </source>
</evidence>
<evidence type="ECO:0000256" key="5">
    <source>
        <dbReference type="SAM" id="MobiDB-lite"/>
    </source>
</evidence>
<feature type="compositionally biased region" description="Basic and acidic residues" evidence="5">
    <location>
        <begin position="1446"/>
        <end position="1456"/>
    </location>
</feature>
<gene>
    <name evidence="12" type="ORF">FNV33_07735</name>
</gene>
<feature type="domain" description="Rib" evidence="9">
    <location>
        <begin position="1824"/>
        <end position="1899"/>
    </location>
</feature>
<feature type="compositionally biased region" description="Basic and acidic residues" evidence="5">
    <location>
        <begin position="2069"/>
        <end position="2080"/>
    </location>
</feature>
<accession>A0A516GK73</accession>
<feature type="region of interest" description="Disordered" evidence="5">
    <location>
        <begin position="2047"/>
        <end position="2233"/>
    </location>
</feature>
<feature type="region of interest" description="Disordered" evidence="5">
    <location>
        <begin position="1901"/>
        <end position="1954"/>
    </location>
</feature>
<dbReference type="InterPro" id="IPR044055">
    <property type="entry name" value="RibLong"/>
</dbReference>
<evidence type="ECO:0000256" key="3">
    <source>
        <dbReference type="ARBA" id="ARBA00022729"/>
    </source>
</evidence>
<feature type="compositionally biased region" description="Basic and acidic residues" evidence="5">
    <location>
        <begin position="1495"/>
        <end position="1509"/>
    </location>
</feature>
<feature type="domain" description="Rib" evidence="9">
    <location>
        <begin position="1665"/>
        <end position="1740"/>
    </location>
</feature>
<feature type="domain" description="Long Rib" evidence="11">
    <location>
        <begin position="2066"/>
        <end position="2161"/>
    </location>
</feature>
<proteinExistence type="predicted"/>
<evidence type="ECO:0000259" key="7">
    <source>
        <dbReference type="Pfam" id="PF00746"/>
    </source>
</evidence>
<evidence type="ECO:0000259" key="11">
    <source>
        <dbReference type="Pfam" id="PF18957"/>
    </source>
</evidence>
<feature type="compositionally biased region" description="Basic and acidic residues" evidence="5">
    <location>
        <begin position="1132"/>
        <end position="1152"/>
    </location>
</feature>
<feature type="domain" description="Long Rib" evidence="11">
    <location>
        <begin position="899"/>
        <end position="989"/>
    </location>
</feature>
<feature type="compositionally biased region" description="Basic and acidic residues" evidence="5">
    <location>
        <begin position="1691"/>
        <end position="1704"/>
    </location>
</feature>
<feature type="domain" description="Rib" evidence="9">
    <location>
        <begin position="811"/>
        <end position="893"/>
    </location>
</feature>
<keyword evidence="4" id="KW-0572">Peptidoglycan-anchor</keyword>
<sequence>MVGKNNKQARWSKSANTFKRYSLKKLSVGVASVVIGTGVAWASSTTVHAAEEGTEVVTGDGEKEEPVESAVPTEAPVVDGDESSSHDAVADLVNQIKAAEEPASEAADAVEPRGANESSDNDYEPIPSDAIEGAAETSDEEKDATSKPTSDDADELESDEEESRIQPRSSRTRAAGNAEDESAEADKLAGKYQPYVGSTLAKAQFKRVPEALEYIQNREDLKKDGQSVIKSAEWVDKEVFKKAGRQSTKIKVTYTDGSEDIVDIRLLINNGYKIGNQEYTGTKASEMFGLQTEKDGNIALGLNTPDARQKEVRDKKSIEFEITTQMGFNRAGRNEYAYFELSDNLARHVTSVVDTTNSEDSIPWERVRSHTGALTNTWRKKYATGPAKARRGEALFNGAVPTVSQTAKVRFDLKKTLGEIIKQENITKNSDIQAEVFVYNEDKARAKNGTHIHQNVLVKDRYGNNVPDSTKAADSIRSSAINSYFDKNIGPNGAFVFDHHFNKKVLNINNHPHQYQYHYKIDERLAPYISDTKVYYLNDGGSGLDFRENAENSDELRKVFENEGPERKRNGWSGFEAQYNNGQRTNSWITKGTEIVENPQGHNFGIDRQLNTGEGYYRLTNWLANPLSRQMNFLNSSALNAGTRVAFLLKEGQKLDDVLRAFRGEKFTYEGFLKLTAKDGNIQPGTRGSGYYEVLDLDGDGRADEATPYDSNISIDTTYENANKITGSALSGIKSATSDNANDGAPLSVYRVLKNGQREKIGETKVKANGTYEISVPEGKQLQKDDVLEVEAVDNEGKTVRNRTTVLPLPDNQKYEPTGKNGEVPKNSQPVAEDFINKTYTNDKGVEVTLPDNSKYDWEKPVDTSTTGEKDGTVIVTYPDGTQDKVNVKVTVVEGSKKADEVEPKYENPSSGSLKSDEPKFHAQGNPDEQKDKPANTRFGKGKNAPEGVSVDSETGVVTLDNPVTVETKVPVEVTYEDGSTDTTSVTFTPEKPVADDLGYPEEVTIEETDEGSARTKQTGEPNLPDAVNKANGDKFRFNKDVPEGFTHGNDNGTELVFNGGTADDPSDDVTLTIDPNTGNITVKGEDKADTRKPFDIPVEYVSEDGKLKGSDVVSVQVKPKAEAETPAPSIERAETPTHVTEGEEKALEDKVNNPTDGMTGTITDGEGNEIQGGTVTVDGNTGEIKVQVPTNTVPEDQDSIPGKVQIKDNNGNDVGGPIDITIDKAKEETPAPSIERAETPTHVTEGEEKALEDKVNNPTDGMTGTITDGEGNEIQGGTVTVDGNTGEIKVQVPTNTVPEDQDSIPGKVQIKDNNGNDVGGPIDITIDKAKEETPAPSIERAETPTHVTEGEEKALEDKVNNPTDGMTGTITDGEGNEIQGGTVTVDGNTGEIKVQVPTNTVPEGQDSIPGKVQIKDNNGNDVGNPIDITIDKAKDETPAPSISGYEDKTITEGRPIEPITPEITNKGEGDITENGLPDGLNINPETGEITGTPDVKDWKDNFDKEKPNSSDFEEERDFTVTVTVPGQPERTAEFTITVQRDTDGDGIADVNDPDSDGDGINDNVELERGTNPKDANDFKGPELSVNTPKKDEETVSGKTEPDTPVTVKDTDGKIIGQGVSDEEGNFKVPVERPLKGGEELDVTAGDPNTENDQTTDRVTVYTPQSDIYEPQGNPIFVEKNGTPNATDGIANKDELPEGTKFEFDGPVDTSTPGKKDVNVKITYPDGSEESITVPLHVSDEDTPQSEIFEPRGQDIEVPEGAELDAANGIANKDELPEGTEFEFDGPVDTSTPGEKKAKVIVAYPDGSTDTVDITVNVTEVPTQADKHEPKGQDIEVPEGAEPDAANGIANKDELPEGTEFEFDGPVDTSTPGEKKAKVIVAYPDGSTDTVDITVNVTEVPTQANNHEPQGNPIFVEKNGTPNAADGIANKDELPEGTEFEFDGPVDTSTPGEKKAKVIVAYPDGSTDTVDVTVNVTDGDTPQSEIFEPQGQDIEVPEGGQPNAADGIANKDELPEGTEFEFDGPVDTSTPGKKKAKVIVAYPDGSTDTVDVTVNVTPKAPGKTTAETLEPKWNDSDAKDGGPVTVPNTGDKIPAGSKTTATITEDPNNKGKAKWTATVGEDGSVTVTPGADAQPGDSATVTVETTYPDGSKDSSSFKVTVPAVGPTHAHGDSLVHDKPSYDLDKLGHGQTQPSRPAEDKGQGQVQDKAQTPAVDKAGLPNYVPSQSGERLPDTATGAWVLGVVGLMSTGLGSALGLKRKKEDEE</sequence>
<evidence type="ECO:0000313" key="12">
    <source>
        <dbReference type="EMBL" id="QDO91922.1"/>
    </source>
</evidence>
<feature type="domain" description="Rib" evidence="9">
    <location>
        <begin position="1746"/>
        <end position="1820"/>
    </location>
</feature>
<dbReference type="InterPro" id="IPR012706">
    <property type="entry name" value="Rib_alpha_Esp_rpt"/>
</dbReference>
<dbReference type="EMBL" id="CP041626">
    <property type="protein sequence ID" value="QDO91922.1"/>
    <property type="molecule type" value="Genomic_DNA"/>
</dbReference>
<feature type="domain" description="Rib" evidence="9">
    <location>
        <begin position="1984"/>
        <end position="2057"/>
    </location>
</feature>
<feature type="domain" description="Bacterial Ig" evidence="10">
    <location>
        <begin position="1586"/>
        <end position="1656"/>
    </location>
</feature>
<feature type="compositionally biased region" description="Basic and acidic residues" evidence="5">
    <location>
        <begin position="1566"/>
        <end position="1581"/>
    </location>
</feature>
<dbReference type="NCBIfam" id="NF038186">
    <property type="entry name" value="YPDG_rpt"/>
    <property type="match status" value="2"/>
</dbReference>
<evidence type="ECO:0000259" key="9">
    <source>
        <dbReference type="Pfam" id="PF08428"/>
    </source>
</evidence>
<feature type="compositionally biased region" description="Basic and acidic residues" evidence="5">
    <location>
        <begin position="2169"/>
        <end position="2187"/>
    </location>
</feature>
<feature type="domain" description="Rib" evidence="9">
    <location>
        <begin position="189"/>
        <end position="268"/>
    </location>
</feature>
<keyword evidence="6" id="KW-0812">Transmembrane</keyword>
<feature type="compositionally biased region" description="Polar residues" evidence="5">
    <location>
        <begin position="2097"/>
        <end position="2106"/>
    </location>
</feature>
<feature type="compositionally biased region" description="Polar residues" evidence="5">
    <location>
        <begin position="1361"/>
        <end position="1371"/>
    </location>
</feature>
<feature type="compositionally biased region" description="Acidic residues" evidence="5">
    <location>
        <begin position="2015"/>
        <end position="2024"/>
    </location>
</feature>
<dbReference type="Pfam" id="PF04650">
    <property type="entry name" value="YSIRK_signal"/>
    <property type="match status" value="1"/>
</dbReference>
<evidence type="ECO:0000256" key="4">
    <source>
        <dbReference type="ARBA" id="ARBA00023088"/>
    </source>
</evidence>
<reference evidence="12 13" key="1">
    <citation type="submission" date="2019-07" db="EMBL/GenBank/DDBJ databases">
        <title>Genome assembly of a nasal isolate of Dolosigranulum pigrum from a chronic sinusitis patient.</title>
        <authorList>
            <person name="Baig S."/>
            <person name="Overballe-Petersen S."/>
            <person name="Kaspar U."/>
            <person name="Rendboe A."/>
            <person name="de Man T."/>
            <person name="Liu C."/>
            <person name="Price L.B."/>
            <person name="Stegger M."/>
            <person name="Becker K."/>
            <person name="Skytt Andersen P."/>
        </authorList>
    </citation>
    <scope>NUCLEOTIDE SEQUENCE [LARGE SCALE GENOMIC DNA]</scope>
    <source>
        <strain evidence="12 13">83VPs-KB5</strain>
    </source>
</reference>
<feature type="compositionally biased region" description="Low complexity" evidence="5">
    <location>
        <begin position="963"/>
        <end position="974"/>
    </location>
</feature>
<feature type="region of interest" description="Disordered" evidence="5">
    <location>
        <begin position="898"/>
        <end position="1087"/>
    </location>
</feature>
<feature type="compositionally biased region" description="Polar residues" evidence="5">
    <location>
        <begin position="1257"/>
        <end position="1267"/>
    </location>
</feature>
<feature type="compositionally biased region" description="Basic and acidic residues" evidence="5">
    <location>
        <begin position="1222"/>
        <end position="1256"/>
    </location>
</feature>
<dbReference type="NCBIfam" id="TIGR01168">
    <property type="entry name" value="YSIRK_signal"/>
    <property type="match status" value="1"/>
</dbReference>
<keyword evidence="6" id="KW-1133">Transmembrane helix</keyword>
<feature type="domain" description="YSIRK Gram-positive signal peptide" evidence="8">
    <location>
        <begin position="16"/>
        <end position="37"/>
    </location>
</feature>
<evidence type="ECO:0000256" key="1">
    <source>
        <dbReference type="ARBA" id="ARBA00022512"/>
    </source>
</evidence>
<keyword evidence="2" id="KW-0964">Secreted</keyword>
<feature type="compositionally biased region" description="Acidic residues" evidence="5">
    <location>
        <begin position="1856"/>
        <end position="1865"/>
    </location>
</feature>
<feature type="compositionally biased region" description="Basic and acidic residues" evidence="5">
    <location>
        <begin position="1326"/>
        <end position="1360"/>
    </location>
</feature>
<feature type="compositionally biased region" description="Basic and acidic residues" evidence="5">
    <location>
        <begin position="1630"/>
        <end position="1639"/>
    </location>
</feature>
<feature type="compositionally biased region" description="Basic and acidic residues" evidence="5">
    <location>
        <begin position="1825"/>
        <end position="1834"/>
    </location>
</feature>
<evidence type="ECO:0000256" key="2">
    <source>
        <dbReference type="ARBA" id="ARBA00022525"/>
    </source>
</evidence>
<feature type="region of interest" description="Disordered" evidence="5">
    <location>
        <begin position="1773"/>
        <end position="1794"/>
    </location>
</feature>
<name>A0A516GK73_9LACT</name>
<protein>
    <submittedName>
        <fullName evidence="12">YSIRK-type signal peptide-containing protein</fullName>
    </submittedName>
</protein>
<keyword evidence="3" id="KW-0732">Signal</keyword>
<feature type="compositionally biased region" description="Acidic residues" evidence="5">
    <location>
        <begin position="1935"/>
        <end position="1944"/>
    </location>
</feature>
<feature type="region of interest" description="Disordered" evidence="5">
    <location>
        <begin position="845"/>
        <end position="878"/>
    </location>
</feature>
<feature type="region of interest" description="Disordered" evidence="5">
    <location>
        <begin position="1979"/>
        <end position="2034"/>
    </location>
</feature>
<keyword evidence="1" id="KW-0134">Cell wall</keyword>
<feature type="region of interest" description="Disordered" evidence="5">
    <location>
        <begin position="47"/>
        <end position="186"/>
    </location>
</feature>
<dbReference type="Pfam" id="PF08428">
    <property type="entry name" value="Rib"/>
    <property type="match status" value="7"/>
</dbReference>
<dbReference type="InterPro" id="IPR013783">
    <property type="entry name" value="Ig-like_fold"/>
</dbReference>
<dbReference type="Proteomes" id="UP000315953">
    <property type="component" value="Chromosome"/>
</dbReference>
<dbReference type="KEGG" id="dpm:FNV33_07735"/>
<dbReference type="Pfam" id="PF18957">
    <property type="entry name" value="RibLong"/>
    <property type="match status" value="2"/>
</dbReference>
<feature type="domain" description="Rib" evidence="9">
    <location>
        <begin position="1903"/>
        <end position="1978"/>
    </location>
</feature>
<feature type="domain" description="Gram-positive cocci surface proteins LPxTG" evidence="7">
    <location>
        <begin position="2225"/>
        <end position="2264"/>
    </location>
</feature>
<feature type="compositionally biased region" description="Basic and acidic residues" evidence="5">
    <location>
        <begin position="1589"/>
        <end position="1602"/>
    </location>
</feature>
<feature type="compositionally biased region" description="Acidic residues" evidence="5">
    <location>
        <begin position="1777"/>
        <end position="1786"/>
    </location>
</feature>
<dbReference type="InterPro" id="IPR059115">
    <property type="entry name" value="Rib"/>
</dbReference>
<dbReference type="Gene3D" id="2.60.40.10">
    <property type="entry name" value="Immunoglobulins"/>
    <property type="match status" value="2"/>
</dbReference>
<feature type="region of interest" description="Disordered" evidence="5">
    <location>
        <begin position="1119"/>
        <end position="1518"/>
    </location>
</feature>
<dbReference type="RefSeq" id="WP_143333692.1">
    <property type="nucleotide sequence ID" value="NZ_CP041626.1"/>
</dbReference>
<feature type="compositionally biased region" description="Acidic residues" evidence="5">
    <location>
        <begin position="151"/>
        <end position="162"/>
    </location>
</feature>
<dbReference type="Pfam" id="PF00746">
    <property type="entry name" value="Gram_pos_anchor"/>
    <property type="match status" value="1"/>
</dbReference>
<feature type="compositionally biased region" description="Basic and acidic residues" evidence="5">
    <location>
        <begin position="1032"/>
        <end position="1043"/>
    </location>
</feature>
<feature type="region of interest" description="Disordered" evidence="5">
    <location>
        <begin position="808"/>
        <end position="830"/>
    </location>
</feature>
<feature type="transmembrane region" description="Helical" evidence="6">
    <location>
        <begin position="2237"/>
        <end position="2257"/>
    </location>
</feature>
<dbReference type="NCBIfam" id="TIGR02331">
    <property type="entry name" value="rib_alpha"/>
    <property type="match status" value="6"/>
</dbReference>
<feature type="region of interest" description="Disordered" evidence="5">
    <location>
        <begin position="1538"/>
        <end position="1719"/>
    </location>
</feature>
<evidence type="ECO:0000313" key="13">
    <source>
        <dbReference type="Proteomes" id="UP000315953"/>
    </source>
</evidence>